<name>A0A7Y0ZTF9_PSEVE</name>
<dbReference type="AlphaFoldDB" id="A0A7Y0ZTF9"/>
<dbReference type="InterPro" id="IPR001451">
    <property type="entry name" value="Hexapep"/>
</dbReference>
<evidence type="ECO:0000256" key="3">
    <source>
        <dbReference type="ARBA" id="ARBA00022556"/>
    </source>
</evidence>
<dbReference type="InterPro" id="IPR018357">
    <property type="entry name" value="Hexapep_transf_CS"/>
</dbReference>
<evidence type="ECO:0000256" key="7">
    <source>
        <dbReference type="ARBA" id="ARBA00023315"/>
    </source>
</evidence>
<proteinExistence type="inferred from homology"/>
<organism evidence="8 9">
    <name type="scientific">Pseudomonas veronii</name>
    <dbReference type="NCBI Taxonomy" id="76761"/>
    <lineage>
        <taxon>Bacteria</taxon>
        <taxon>Pseudomonadati</taxon>
        <taxon>Pseudomonadota</taxon>
        <taxon>Gammaproteobacteria</taxon>
        <taxon>Pseudomonadales</taxon>
        <taxon>Pseudomonadaceae</taxon>
        <taxon>Pseudomonas</taxon>
    </lineage>
</organism>
<protein>
    <submittedName>
        <fullName evidence="8">Acyltransferase</fullName>
    </submittedName>
</protein>
<dbReference type="PANTHER" id="PTHR23416">
    <property type="entry name" value="SIALIC ACID SYNTHASE-RELATED"/>
    <property type="match status" value="1"/>
</dbReference>
<evidence type="ECO:0000313" key="9">
    <source>
        <dbReference type="Proteomes" id="UP000552560"/>
    </source>
</evidence>
<keyword evidence="3" id="KW-0441">Lipid A biosynthesis</keyword>
<dbReference type="GO" id="GO:0016020">
    <property type="term" value="C:membrane"/>
    <property type="evidence" value="ECO:0007669"/>
    <property type="project" value="GOC"/>
</dbReference>
<dbReference type="PANTHER" id="PTHR23416:SF23">
    <property type="entry name" value="ACETYLTRANSFERASE C18B11.09C-RELATED"/>
    <property type="match status" value="1"/>
</dbReference>
<comment type="similarity">
    <text evidence="1">Belongs to the transferase hexapeptide repeat family.</text>
</comment>
<dbReference type="Pfam" id="PF00132">
    <property type="entry name" value="Hexapep"/>
    <property type="match status" value="1"/>
</dbReference>
<evidence type="ECO:0000256" key="6">
    <source>
        <dbReference type="ARBA" id="ARBA00023098"/>
    </source>
</evidence>
<keyword evidence="5" id="KW-0677">Repeat</keyword>
<evidence type="ECO:0000256" key="1">
    <source>
        <dbReference type="ARBA" id="ARBA00007274"/>
    </source>
</evidence>
<dbReference type="CDD" id="cd04647">
    <property type="entry name" value="LbH_MAT_like"/>
    <property type="match status" value="1"/>
</dbReference>
<dbReference type="Proteomes" id="UP000552560">
    <property type="component" value="Unassembled WGS sequence"/>
</dbReference>
<gene>
    <name evidence="8" type="ORF">HBO43_13765</name>
</gene>
<keyword evidence="7 8" id="KW-0012">Acyltransferase</keyword>
<evidence type="ECO:0000256" key="5">
    <source>
        <dbReference type="ARBA" id="ARBA00022737"/>
    </source>
</evidence>
<dbReference type="InterPro" id="IPR011004">
    <property type="entry name" value="Trimer_LpxA-like_sf"/>
</dbReference>
<dbReference type="GO" id="GO:0008374">
    <property type="term" value="F:O-acyltransferase activity"/>
    <property type="evidence" value="ECO:0007669"/>
    <property type="project" value="TreeGrafter"/>
</dbReference>
<dbReference type="PROSITE" id="PS00101">
    <property type="entry name" value="HEXAPEP_TRANSFERASES"/>
    <property type="match status" value="1"/>
</dbReference>
<dbReference type="SUPFAM" id="SSF51161">
    <property type="entry name" value="Trimeric LpxA-like enzymes"/>
    <property type="match status" value="1"/>
</dbReference>
<sequence>MCWWPRKGCCSALPNAGFIVLNRGWPVLINYLFQHRLKVSPFKLVGLKYLAKRALLLSRLLQANHRQCRLRRQGATIGALVMINDAEFEGAVGRFSIGAGSFIGKRTFIQLHAPVKVGGHVAINDGVRILTGTHGVDDPAWQLKVAPVVIGDYAWIATGAIILPGVTIGEGAVVGAGSVVARDVAPFTIVAGNPAVAIKRRAECAFTYSPVRSSAVVEAWMGK</sequence>
<dbReference type="EMBL" id="JAAQWE010000011">
    <property type="protein sequence ID" value="NMX97666.1"/>
    <property type="molecule type" value="Genomic_DNA"/>
</dbReference>
<comment type="caution">
    <text evidence="8">The sequence shown here is derived from an EMBL/GenBank/DDBJ whole genome shotgun (WGS) entry which is preliminary data.</text>
</comment>
<evidence type="ECO:0000256" key="2">
    <source>
        <dbReference type="ARBA" id="ARBA00022516"/>
    </source>
</evidence>
<keyword evidence="2" id="KW-0444">Lipid biosynthesis</keyword>
<dbReference type="Gene3D" id="2.160.10.10">
    <property type="entry name" value="Hexapeptide repeat proteins"/>
    <property type="match status" value="1"/>
</dbReference>
<accession>A0A7Y0ZTF9</accession>
<dbReference type="GO" id="GO:0009245">
    <property type="term" value="P:lipid A biosynthetic process"/>
    <property type="evidence" value="ECO:0007669"/>
    <property type="project" value="UniProtKB-KW"/>
</dbReference>
<evidence type="ECO:0000313" key="8">
    <source>
        <dbReference type="EMBL" id="NMX97666.1"/>
    </source>
</evidence>
<keyword evidence="4 8" id="KW-0808">Transferase</keyword>
<dbReference type="OrthoDB" id="9815592at2"/>
<dbReference type="GO" id="GO:0005829">
    <property type="term" value="C:cytosol"/>
    <property type="evidence" value="ECO:0007669"/>
    <property type="project" value="TreeGrafter"/>
</dbReference>
<evidence type="ECO:0000256" key="4">
    <source>
        <dbReference type="ARBA" id="ARBA00022679"/>
    </source>
</evidence>
<dbReference type="InterPro" id="IPR051159">
    <property type="entry name" value="Hexapeptide_acetyltransf"/>
</dbReference>
<keyword evidence="6" id="KW-0443">Lipid metabolism</keyword>
<reference evidence="8 9" key="1">
    <citation type="journal article" date="2020" name="Front. Microbiol.">
        <title>Genetic Organization of the aprX-lipA2 Operon Affects the Proteolytic Potential of Pseudomonas Species in Milk.</title>
        <authorList>
            <person name="Maier C."/>
            <person name="Huptas C."/>
            <person name="von Neubeck M."/>
            <person name="Scherer S."/>
            <person name="Wenning M."/>
            <person name="Lucking G."/>
        </authorList>
    </citation>
    <scope>NUCLEOTIDE SEQUENCE [LARGE SCALE GENOMIC DNA]</scope>
    <source>
        <strain evidence="8 9">WS 4671</strain>
    </source>
</reference>